<feature type="transmembrane region" description="Helical" evidence="2">
    <location>
        <begin position="52"/>
        <end position="73"/>
    </location>
</feature>
<feature type="region of interest" description="Disordered" evidence="1">
    <location>
        <begin position="76"/>
        <end position="110"/>
    </location>
</feature>
<evidence type="ECO:0000313" key="3">
    <source>
        <dbReference type="EMBL" id="WTO82945.1"/>
    </source>
</evidence>
<keyword evidence="4" id="KW-1185">Reference proteome</keyword>
<sequence>MNDDRRHMDDGERDFEEDLRELLAEDAYTIRPSAAPYPQIRRQGVAERRRRMALAGAALATLVAVPAGVYGLGAGSAQGSTAAAPTPSAPASASASGKASPSPSAQPDRAGAALFDGITYDQARDGLENCLDSEFTRSGPGRPGLAPADEYTIVLAMRSTGDSNTGGDGVFVVAQADDEDRSSLICRLEDGVTQGITAFTDDSDLIPDEGAVLVNPNGNRLFKQTVLDHGRWRLPFRWAVIGDVKPSVARVTVSYGDSRAEATVGKGRFVASGVLNEQVTRAPHIKGYDAGGELIYDSDDDKYWEKTLP</sequence>
<gene>
    <name evidence="3" type="ORF">OHU27_11110</name>
</gene>
<accession>A0ABZ1IRI9</accession>
<dbReference type="Proteomes" id="UP001622690">
    <property type="component" value="Chromosome"/>
</dbReference>
<proteinExistence type="predicted"/>
<dbReference type="RefSeq" id="WP_381849324.1">
    <property type="nucleotide sequence ID" value="NZ_CP108125.1"/>
</dbReference>
<keyword evidence="2" id="KW-0472">Membrane</keyword>
<dbReference type="EMBL" id="CP108125">
    <property type="protein sequence ID" value="WTO82945.1"/>
    <property type="molecule type" value="Genomic_DNA"/>
</dbReference>
<protein>
    <submittedName>
        <fullName evidence="3">Uncharacterized protein</fullName>
    </submittedName>
</protein>
<feature type="compositionally biased region" description="Low complexity" evidence="1">
    <location>
        <begin position="77"/>
        <end position="107"/>
    </location>
</feature>
<reference evidence="3 4" key="1">
    <citation type="submission" date="2022-10" db="EMBL/GenBank/DDBJ databases">
        <title>The complete genomes of actinobacterial strains from the NBC collection.</title>
        <authorList>
            <person name="Joergensen T.S."/>
            <person name="Alvarez Arevalo M."/>
            <person name="Sterndorff E.B."/>
            <person name="Faurdal D."/>
            <person name="Vuksanovic O."/>
            <person name="Mourched A.-S."/>
            <person name="Charusanti P."/>
            <person name="Shaw S."/>
            <person name="Blin K."/>
            <person name="Weber T."/>
        </authorList>
    </citation>
    <scope>NUCLEOTIDE SEQUENCE [LARGE SCALE GENOMIC DNA]</scope>
    <source>
        <strain evidence="3 4">NBC_00206</strain>
    </source>
</reference>
<keyword evidence="2" id="KW-0812">Transmembrane</keyword>
<evidence type="ECO:0000256" key="2">
    <source>
        <dbReference type="SAM" id="Phobius"/>
    </source>
</evidence>
<evidence type="ECO:0000313" key="4">
    <source>
        <dbReference type="Proteomes" id="UP001622690"/>
    </source>
</evidence>
<evidence type="ECO:0000256" key="1">
    <source>
        <dbReference type="SAM" id="MobiDB-lite"/>
    </source>
</evidence>
<name>A0ABZ1IRI9_9ACTN</name>
<organism evidence="3 4">
    <name type="scientific">Streptomyces nigra</name>
    <dbReference type="NCBI Taxonomy" id="1827580"/>
    <lineage>
        <taxon>Bacteria</taxon>
        <taxon>Bacillati</taxon>
        <taxon>Actinomycetota</taxon>
        <taxon>Actinomycetes</taxon>
        <taxon>Kitasatosporales</taxon>
        <taxon>Streptomycetaceae</taxon>
        <taxon>Streptomyces</taxon>
    </lineage>
</organism>
<keyword evidence="2" id="KW-1133">Transmembrane helix</keyword>